<reference evidence="1 2" key="1">
    <citation type="submission" date="2023-03" db="EMBL/GenBank/DDBJ databases">
        <authorList>
            <person name="Pearce D."/>
        </authorList>
    </citation>
    <scope>NUCLEOTIDE SEQUENCE [LARGE SCALE GENOMIC DNA]</scope>
    <source>
        <strain evidence="1">Msz</strain>
    </source>
</reference>
<dbReference type="Pfam" id="PF11739">
    <property type="entry name" value="YdbH-like"/>
    <property type="match status" value="1"/>
</dbReference>
<evidence type="ECO:0000313" key="1">
    <source>
        <dbReference type="EMBL" id="CAI8737393.1"/>
    </source>
</evidence>
<dbReference type="InterPro" id="IPR021730">
    <property type="entry name" value="YdbH"/>
</dbReference>
<dbReference type="EMBL" id="OX458333">
    <property type="protein sequence ID" value="CAI8737393.1"/>
    <property type="molecule type" value="Genomic_DNA"/>
</dbReference>
<dbReference type="Proteomes" id="UP001162030">
    <property type="component" value="Chromosome"/>
</dbReference>
<keyword evidence="2" id="KW-1185">Reference proteome</keyword>
<name>A0ABM9HWQ5_9GAMM</name>
<gene>
    <name evidence="1" type="ORF">MSZNOR_0399</name>
</gene>
<sequence length="835" mass="91043">MFAAKFTGHIPRHRRLLISLAGLLALITIYWALPSVIAEFLQFRLALAGFTQVDIAARRPSRDELHIDSIQANRRFGKRLLVVRASGIKIRYRPLELLSGRLTSIHIETANIESRFDEAAQSMDETGDESGPIVFDPRHWLSELPAEELSLEHLNVDFQTSGGGIYAARAAAQVLDGKAMLSGEFRSSAKQPFIFSAQTNTNGEFTLNVLASGHSASPVLDVTVRSEGVTNGALSVNGELQASLEGIADLLKPWLESGRELPPVKGRLESRWQGTIPVTDHNLDTFELSSNHDLRIAIEAPNGSVRSVESQVRASASVAGRQIRWRIEEPSTLSARFTGKSNARSAPAAVIMFPKGVAGVVEFAPEGLVFDVAAGSIARLSPIESNGMYLSALDIALTRTAKFLSDPELARWNFEPFELLMSPATLRWTSGEIRIDPVSLKINALARGDAGWEAKGELRSKSVKSIVQDKRLLTGEVSIKFQGDSKQFDFESVAALSQGKLLLTGRARHRLSSGRGSAYFDLAPVVFGESGSTLKQLLEPWPYPVDLHAGRIQAHGSGSWKLPTGDGSREALRFRNKITVKAEGLTGQFKTIPFKGLDAYLVLSDGLRKVDPVRISIERLDPGVPITWLAAEAAVTAHADGSGYHIDLHRFDANLLGGAVHAVPGQWDTARPGHPMILNVKGLSLGQIIALEMEQGVEGSGTLDGRLPLQIAQNHVAIRGGELHARAPGGWIRYQPTGGAKALAEDNIGLQFVTQALSNLHYKTLKIKADSTPKGDLDLRVELRGHNPDWQANRPVHLNLNIQENIPMLLHSLSVAEDLTERVTRQVQEGYRKKQ</sequence>
<protein>
    <submittedName>
        <fullName evidence="1">Dicarboxylate transport</fullName>
    </submittedName>
</protein>
<evidence type="ECO:0000313" key="2">
    <source>
        <dbReference type="Proteomes" id="UP001162030"/>
    </source>
</evidence>
<organism evidence="1 2">
    <name type="scientific">Methylocaldum szegediense</name>
    <dbReference type="NCBI Taxonomy" id="73780"/>
    <lineage>
        <taxon>Bacteria</taxon>
        <taxon>Pseudomonadati</taxon>
        <taxon>Pseudomonadota</taxon>
        <taxon>Gammaproteobacteria</taxon>
        <taxon>Methylococcales</taxon>
        <taxon>Methylococcaceae</taxon>
        <taxon>Methylocaldum</taxon>
    </lineage>
</organism>
<accession>A0ABM9HWQ5</accession>
<proteinExistence type="predicted"/>
<dbReference type="RefSeq" id="WP_026610531.1">
    <property type="nucleotide sequence ID" value="NZ_OX458333.1"/>
</dbReference>